<accession>A0A4Y2QZV8</accession>
<comment type="caution">
    <text evidence="1">The sequence shown here is derived from an EMBL/GenBank/DDBJ whole genome shotgun (WGS) entry which is preliminary data.</text>
</comment>
<proteinExistence type="predicted"/>
<name>A0A4Y2QZV8_ARAVE</name>
<keyword evidence="2" id="KW-1185">Reference proteome</keyword>
<gene>
    <name evidence="1" type="ORF">AVEN_129898_1</name>
</gene>
<reference evidence="1 2" key="1">
    <citation type="journal article" date="2019" name="Sci. Rep.">
        <title>Orb-weaving spider Araneus ventricosus genome elucidates the spidroin gene catalogue.</title>
        <authorList>
            <person name="Kono N."/>
            <person name="Nakamura H."/>
            <person name="Ohtoshi R."/>
            <person name="Moran D.A.P."/>
            <person name="Shinohara A."/>
            <person name="Yoshida Y."/>
            <person name="Fujiwara M."/>
            <person name="Mori M."/>
            <person name="Tomita M."/>
            <person name="Arakawa K."/>
        </authorList>
    </citation>
    <scope>NUCLEOTIDE SEQUENCE [LARGE SCALE GENOMIC DNA]</scope>
</reference>
<dbReference type="Proteomes" id="UP000499080">
    <property type="component" value="Unassembled WGS sequence"/>
</dbReference>
<dbReference type="AlphaFoldDB" id="A0A4Y2QZV8"/>
<evidence type="ECO:0000313" key="1">
    <source>
        <dbReference type="EMBL" id="GBN68974.1"/>
    </source>
</evidence>
<dbReference type="EMBL" id="BGPR01015375">
    <property type="protein sequence ID" value="GBN68974.1"/>
    <property type="molecule type" value="Genomic_DNA"/>
</dbReference>
<organism evidence="1 2">
    <name type="scientific">Araneus ventricosus</name>
    <name type="common">Orbweaver spider</name>
    <name type="synonym">Epeira ventricosa</name>
    <dbReference type="NCBI Taxonomy" id="182803"/>
    <lineage>
        <taxon>Eukaryota</taxon>
        <taxon>Metazoa</taxon>
        <taxon>Ecdysozoa</taxon>
        <taxon>Arthropoda</taxon>
        <taxon>Chelicerata</taxon>
        <taxon>Arachnida</taxon>
        <taxon>Araneae</taxon>
        <taxon>Araneomorphae</taxon>
        <taxon>Entelegynae</taxon>
        <taxon>Araneoidea</taxon>
        <taxon>Araneidae</taxon>
        <taxon>Araneus</taxon>
    </lineage>
</organism>
<protein>
    <submittedName>
        <fullName evidence="1">Uncharacterized protein</fullName>
    </submittedName>
</protein>
<sequence length="153" mass="17772">MLDRAEIPAPAILSQLRCRRSMAEYFFRVVRQFVKSLPRPGRALRTGKEIPTRDRSYPVTFGSTVYIVPSASINTFLPFFRRGCPGESMDYLELFPHFTSILREFEVAFPDGENPTFDGEYIKLDKMKPYIYCGLSQNNNRIEFLLLISSWKI</sequence>
<evidence type="ECO:0000313" key="2">
    <source>
        <dbReference type="Proteomes" id="UP000499080"/>
    </source>
</evidence>